<dbReference type="eggNOG" id="ENOG502SFUR">
    <property type="taxonomic scope" value="Eukaryota"/>
</dbReference>
<dbReference type="OrthoDB" id="1894652at2759"/>
<comment type="caution">
    <text evidence="3">The sequence shown here is derived from an EMBL/GenBank/DDBJ whole genome shotgun (WGS) entry which is preliminary data.</text>
</comment>
<proteinExistence type="predicted"/>
<dbReference type="OMA" id="YCIGTKD"/>
<keyword evidence="3" id="KW-0812">Transmembrane</keyword>
<name>M3K3A2_CANMX</name>
<accession>M3K3A2</accession>
<dbReference type="Proteomes" id="UP000011777">
    <property type="component" value="Unassembled WGS sequence"/>
</dbReference>
<organism evidence="3 4">
    <name type="scientific">Candida maltosa (strain Xu316)</name>
    <name type="common">Yeast</name>
    <dbReference type="NCBI Taxonomy" id="1245528"/>
    <lineage>
        <taxon>Eukaryota</taxon>
        <taxon>Fungi</taxon>
        <taxon>Dikarya</taxon>
        <taxon>Ascomycota</taxon>
        <taxon>Saccharomycotina</taxon>
        <taxon>Pichiomycetes</taxon>
        <taxon>Debaryomycetaceae</taxon>
        <taxon>Candida/Lodderomyces clade</taxon>
        <taxon>Candida</taxon>
    </lineage>
</organism>
<dbReference type="Pfam" id="PF21203">
    <property type="entry name" value="ECM10"/>
    <property type="match status" value="1"/>
</dbReference>
<keyword evidence="3" id="KW-0472">Membrane</keyword>
<dbReference type="EMBL" id="AOGT01000783">
    <property type="protein sequence ID" value="EMG49209.1"/>
    <property type="molecule type" value="Genomic_DNA"/>
</dbReference>
<protein>
    <submittedName>
        <fullName evidence="3">Putative transmembrane protein</fullName>
    </submittedName>
</protein>
<evidence type="ECO:0000313" key="4">
    <source>
        <dbReference type="Proteomes" id="UP000011777"/>
    </source>
</evidence>
<gene>
    <name evidence="3" type="ORF">G210_0093</name>
</gene>
<dbReference type="HOGENOM" id="CLU_110348_0_0_1"/>
<feature type="chain" id="PRO_5004035179" evidence="2">
    <location>
        <begin position="19"/>
        <end position="207"/>
    </location>
</feature>
<sequence>MNLISIINTLLIISIASAAETTRINLFIKSIDDASSSDSIGFIDNDSVYLMEETPLNPDKFYCIGTKDLENHECFTFLNGVDSLNHTVIDAFMDKDNAEIVRLSLTFAEESTNKLRKHRFAKSPVPNLNPDSLKKLKQQQQQSQEKGKVEIVKQKRIIKVTDDEGNEVEKEIEEEIEVDNRSWIQKNWMYIVPPLILFLIMGGDNKQ</sequence>
<evidence type="ECO:0000256" key="1">
    <source>
        <dbReference type="SAM" id="MobiDB-lite"/>
    </source>
</evidence>
<reference evidence="3 4" key="1">
    <citation type="submission" date="2013-02" db="EMBL/GenBank/DDBJ databases">
        <title>Genome sequence of Candida maltosa Xu316, a potential industrial strain for xylitol and ethanol production.</title>
        <authorList>
            <person name="Yu J."/>
            <person name="Wang Q."/>
            <person name="Geng X."/>
            <person name="Bao W."/>
            <person name="He P."/>
            <person name="Cai J."/>
        </authorList>
    </citation>
    <scope>NUCLEOTIDE SEQUENCE [LARGE SCALE GENOMIC DNA]</scope>
    <source>
        <strain evidence="4">Xu316</strain>
    </source>
</reference>
<evidence type="ECO:0000256" key="2">
    <source>
        <dbReference type="SAM" id="SignalP"/>
    </source>
</evidence>
<feature type="signal peptide" evidence="2">
    <location>
        <begin position="1"/>
        <end position="18"/>
    </location>
</feature>
<keyword evidence="4" id="KW-1185">Reference proteome</keyword>
<dbReference type="AlphaFoldDB" id="M3K3A2"/>
<keyword evidence="2" id="KW-0732">Signal</keyword>
<feature type="region of interest" description="Disordered" evidence="1">
    <location>
        <begin position="122"/>
        <end position="146"/>
    </location>
</feature>
<evidence type="ECO:0000313" key="3">
    <source>
        <dbReference type="EMBL" id="EMG49209.1"/>
    </source>
</evidence>